<dbReference type="SUPFAM" id="SSF51735">
    <property type="entry name" value="NAD(P)-binding Rossmann-fold domains"/>
    <property type="match status" value="1"/>
</dbReference>
<evidence type="ECO:0000259" key="6">
    <source>
        <dbReference type="Pfam" id="PF02826"/>
    </source>
</evidence>
<dbReference type="InterPro" id="IPR006140">
    <property type="entry name" value="D-isomer_DH_NAD-bd"/>
</dbReference>
<evidence type="ECO:0000256" key="2">
    <source>
        <dbReference type="ARBA" id="ARBA00023002"/>
    </source>
</evidence>
<dbReference type="Proteomes" id="UP001519271">
    <property type="component" value="Unassembled WGS sequence"/>
</dbReference>
<comment type="caution">
    <text evidence="7">The sequence shown here is derived from an EMBL/GenBank/DDBJ whole genome shotgun (WGS) entry which is preliminary data.</text>
</comment>
<dbReference type="CDD" id="cd12173">
    <property type="entry name" value="PGDH_4"/>
    <property type="match status" value="1"/>
</dbReference>
<evidence type="ECO:0000256" key="3">
    <source>
        <dbReference type="ARBA" id="ARBA00023027"/>
    </source>
</evidence>
<evidence type="ECO:0000256" key="1">
    <source>
        <dbReference type="ARBA" id="ARBA00005854"/>
    </source>
</evidence>
<accession>A0ABS4G365</accession>
<dbReference type="PROSITE" id="PS00671">
    <property type="entry name" value="D_2_HYDROXYACID_DH_3"/>
    <property type="match status" value="1"/>
</dbReference>
<dbReference type="GO" id="GO:0004617">
    <property type="term" value="F:phosphoglycerate dehydrogenase activity"/>
    <property type="evidence" value="ECO:0007669"/>
    <property type="project" value="UniProtKB-EC"/>
</dbReference>
<comment type="similarity">
    <text evidence="1 4">Belongs to the D-isomer specific 2-hydroxyacid dehydrogenase family.</text>
</comment>
<dbReference type="PANTHER" id="PTHR43761:SF1">
    <property type="entry name" value="D-ISOMER SPECIFIC 2-HYDROXYACID DEHYDROGENASE CATALYTIC DOMAIN-CONTAINING PROTEIN-RELATED"/>
    <property type="match status" value="1"/>
</dbReference>
<evidence type="ECO:0000256" key="4">
    <source>
        <dbReference type="RuleBase" id="RU003719"/>
    </source>
</evidence>
<protein>
    <submittedName>
        <fullName evidence="7">D-3-phosphoglycerate dehydrogenase</fullName>
        <ecNumber evidence="7">1.1.1.95</ecNumber>
    </submittedName>
</protein>
<name>A0ABS4G365_9CLOT</name>
<feature type="domain" description="D-isomer specific 2-hydroxyacid dehydrogenase catalytic" evidence="5">
    <location>
        <begin position="15"/>
        <end position="322"/>
    </location>
</feature>
<keyword evidence="3" id="KW-0520">NAD</keyword>
<evidence type="ECO:0000313" key="7">
    <source>
        <dbReference type="EMBL" id="MBP1918985.1"/>
    </source>
</evidence>
<dbReference type="InterPro" id="IPR006139">
    <property type="entry name" value="D-isomer_2_OHA_DH_cat_dom"/>
</dbReference>
<sequence length="334" mass="36921">MAEINEVRRRMDTVVLSHALYKDGMDVLEGKVDMVITNNGKSDEILEELKKADGFILRIGKIDRKAIEACPGLRVITRTGVGCDNVDLKAATENGIPVVFCPTQHARAVAEHTLAMIFALSKNLIESHNETLKGNFNIRNKYQAVDVKAKTVSIVGFGNIGKELASLCKGIGMDVLICDSLKKKEMVEKQGYRFTDKLSEAIAAADYLSLNIPYRPETKDIISKPQLDLMKKSAFLLNCARGELVNEKDLHDALFEKKIAGAAIDVMQVEPIQKEHPLLSLDNIIVTPHMAPLTKETTAEIVKIAAEGTLAVLSGQKWPYVANPEVYDHPRWNS</sequence>
<dbReference type="Gene3D" id="3.40.50.720">
    <property type="entry name" value="NAD(P)-binding Rossmann-like Domain"/>
    <property type="match status" value="2"/>
</dbReference>
<dbReference type="PANTHER" id="PTHR43761">
    <property type="entry name" value="D-ISOMER SPECIFIC 2-HYDROXYACID DEHYDROGENASE FAMILY PROTEIN (AFU_ORTHOLOGUE AFUA_1G13630)"/>
    <property type="match status" value="1"/>
</dbReference>
<gene>
    <name evidence="7" type="ORF">J2Z34_001470</name>
</gene>
<dbReference type="Pfam" id="PF00389">
    <property type="entry name" value="2-Hacid_dh"/>
    <property type="match status" value="1"/>
</dbReference>
<dbReference type="Pfam" id="PF02826">
    <property type="entry name" value="2-Hacid_dh_C"/>
    <property type="match status" value="1"/>
</dbReference>
<dbReference type="InterPro" id="IPR050418">
    <property type="entry name" value="D-iso_2-hydroxyacid_DH_PdxB"/>
</dbReference>
<keyword evidence="2 4" id="KW-0560">Oxidoreductase</keyword>
<feature type="domain" description="D-isomer specific 2-hydroxyacid dehydrogenase NAD-binding" evidence="6">
    <location>
        <begin position="114"/>
        <end position="291"/>
    </location>
</feature>
<dbReference type="EC" id="1.1.1.95" evidence="7"/>
<evidence type="ECO:0000313" key="8">
    <source>
        <dbReference type="Proteomes" id="UP001519271"/>
    </source>
</evidence>
<dbReference type="InterPro" id="IPR036291">
    <property type="entry name" value="NAD(P)-bd_dom_sf"/>
</dbReference>
<dbReference type="EMBL" id="JAGGKC010000010">
    <property type="protein sequence ID" value="MBP1918985.1"/>
    <property type="molecule type" value="Genomic_DNA"/>
</dbReference>
<proteinExistence type="inferred from homology"/>
<dbReference type="SUPFAM" id="SSF52283">
    <property type="entry name" value="Formate/glycerate dehydrogenase catalytic domain-like"/>
    <property type="match status" value="1"/>
</dbReference>
<reference evidence="7 8" key="1">
    <citation type="submission" date="2021-03" db="EMBL/GenBank/DDBJ databases">
        <title>Genomic Encyclopedia of Type Strains, Phase IV (KMG-IV): sequencing the most valuable type-strain genomes for metagenomic binning, comparative biology and taxonomic classification.</title>
        <authorList>
            <person name="Goeker M."/>
        </authorList>
    </citation>
    <scope>NUCLEOTIDE SEQUENCE [LARGE SCALE GENOMIC DNA]</scope>
    <source>
        <strain evidence="7 8">DSM 6139</strain>
    </source>
</reference>
<evidence type="ECO:0000259" key="5">
    <source>
        <dbReference type="Pfam" id="PF00389"/>
    </source>
</evidence>
<keyword evidence="8" id="KW-1185">Reference proteome</keyword>
<organism evidence="7 8">
    <name type="scientific">Youngiibacter multivorans</name>
    <dbReference type="NCBI Taxonomy" id="937251"/>
    <lineage>
        <taxon>Bacteria</taxon>
        <taxon>Bacillati</taxon>
        <taxon>Bacillota</taxon>
        <taxon>Clostridia</taxon>
        <taxon>Eubacteriales</taxon>
        <taxon>Clostridiaceae</taxon>
        <taxon>Youngiibacter</taxon>
    </lineage>
</organism>
<dbReference type="InterPro" id="IPR029753">
    <property type="entry name" value="D-isomer_DH_CS"/>
</dbReference>